<dbReference type="KEGG" id="nwl:NWFMUON74_50820"/>
<dbReference type="SMART" id="SM00530">
    <property type="entry name" value="HTH_XRE"/>
    <property type="match status" value="1"/>
</dbReference>
<dbReference type="InterPro" id="IPR001387">
    <property type="entry name" value="Cro/C1-type_HTH"/>
</dbReference>
<organism evidence="2 3">
    <name type="scientific">Nocardia wallacei</name>
    <dbReference type="NCBI Taxonomy" id="480035"/>
    <lineage>
        <taxon>Bacteria</taxon>
        <taxon>Bacillati</taxon>
        <taxon>Actinomycetota</taxon>
        <taxon>Actinomycetes</taxon>
        <taxon>Mycobacteriales</taxon>
        <taxon>Nocardiaceae</taxon>
        <taxon>Nocardia</taxon>
    </lineage>
</organism>
<dbReference type="InterPro" id="IPR010982">
    <property type="entry name" value="Lambda_DNA-bd_dom_sf"/>
</dbReference>
<gene>
    <name evidence="2" type="ORF">NWFMUON74_50820</name>
</gene>
<feature type="domain" description="HTH cro/C1-type" evidence="1">
    <location>
        <begin position="19"/>
        <end position="75"/>
    </location>
</feature>
<dbReference type="Pfam" id="PF19054">
    <property type="entry name" value="DUF5753"/>
    <property type="match status" value="1"/>
</dbReference>
<dbReference type="Proteomes" id="UP000516173">
    <property type="component" value="Chromosome"/>
</dbReference>
<proteinExistence type="predicted"/>
<protein>
    <submittedName>
        <fullName evidence="2">Transcriptional regulator</fullName>
    </submittedName>
</protein>
<dbReference type="Gene3D" id="1.10.260.40">
    <property type="entry name" value="lambda repressor-like DNA-binding domains"/>
    <property type="match status" value="1"/>
</dbReference>
<evidence type="ECO:0000259" key="1">
    <source>
        <dbReference type="PROSITE" id="PS50943"/>
    </source>
</evidence>
<dbReference type="AlphaFoldDB" id="A0A7G1KQA0"/>
<keyword evidence="3" id="KW-1185">Reference proteome</keyword>
<dbReference type="Pfam" id="PF13560">
    <property type="entry name" value="HTH_31"/>
    <property type="match status" value="1"/>
</dbReference>
<sequence>MSTSATGSTLARRMLGRALKRLREGAGVPPKEAAKTIRVSPQTLWRIETGQPGPKLKEIYVQALCEFYGAAPEEMRALVGLVELAEQRSWWQPYEDVIPEVFALFIGLEEFAREWTTFQLTLVPGILQTADYRRAGVWALEPQASPTEVERNVELTIKRQERLNQDRDSFNVQALLCESVLRYPIGGPAVMGRQLRHLEQVSEMPNVTLQVVPLSAGMHVGLQVGSFVMLEFPEHPRAYLSEPPLVYVDGYTGALYLEREAEIRQYRQGLAGIRRVALGEGASRELVAQIAREYEG</sequence>
<dbReference type="CDD" id="cd00093">
    <property type="entry name" value="HTH_XRE"/>
    <property type="match status" value="1"/>
</dbReference>
<dbReference type="EMBL" id="AP023396">
    <property type="protein sequence ID" value="BCK57310.1"/>
    <property type="molecule type" value="Genomic_DNA"/>
</dbReference>
<dbReference type="GO" id="GO:0003677">
    <property type="term" value="F:DNA binding"/>
    <property type="evidence" value="ECO:0007669"/>
    <property type="project" value="InterPro"/>
</dbReference>
<dbReference type="GeneID" id="80349522"/>
<name>A0A7G1KQA0_9NOCA</name>
<dbReference type="InterPro" id="IPR043917">
    <property type="entry name" value="DUF5753"/>
</dbReference>
<dbReference type="SUPFAM" id="SSF47413">
    <property type="entry name" value="lambda repressor-like DNA-binding domains"/>
    <property type="match status" value="1"/>
</dbReference>
<evidence type="ECO:0000313" key="2">
    <source>
        <dbReference type="EMBL" id="BCK57310.1"/>
    </source>
</evidence>
<evidence type="ECO:0000313" key="3">
    <source>
        <dbReference type="Proteomes" id="UP000516173"/>
    </source>
</evidence>
<accession>A0A7G1KQA0</accession>
<dbReference type="PROSITE" id="PS50943">
    <property type="entry name" value="HTH_CROC1"/>
    <property type="match status" value="1"/>
</dbReference>
<reference evidence="2 3" key="1">
    <citation type="submission" date="2020-08" db="EMBL/GenBank/DDBJ databases">
        <title>Genome Sequencing of Nocardia wallacei strain FMUON74 and assembly.</title>
        <authorList>
            <person name="Toyokawa M."/>
            <person name="Uesaka K."/>
        </authorList>
    </citation>
    <scope>NUCLEOTIDE SEQUENCE [LARGE SCALE GENOMIC DNA]</scope>
    <source>
        <strain evidence="2 3">FMUON74</strain>
    </source>
</reference>
<dbReference type="RefSeq" id="WP_232110589.1">
    <property type="nucleotide sequence ID" value="NZ_AP023396.1"/>
</dbReference>